<dbReference type="EMBL" id="CP000155">
    <property type="protein sequence ID" value="ABC30894.1"/>
    <property type="molecule type" value="Genomic_DNA"/>
</dbReference>
<proteinExistence type="predicted"/>
<reference evidence="1 2" key="1">
    <citation type="journal article" date="2005" name="Nucleic Acids Res.">
        <title>Genomic blueprint of Hahella chejuensis, a marine microbe producing an algicidal agent.</title>
        <authorList>
            <person name="Jeong H."/>
            <person name="Yim J.H."/>
            <person name="Lee C."/>
            <person name="Choi S.-H."/>
            <person name="Park Y.K."/>
            <person name="Yoon S.H."/>
            <person name="Hur C.-G."/>
            <person name="Kang H.-Y."/>
            <person name="Kim D."/>
            <person name="Lee H.H."/>
            <person name="Park K.H."/>
            <person name="Park S.-H."/>
            <person name="Park H.-S."/>
            <person name="Lee H.K."/>
            <person name="Oh T.K."/>
            <person name="Kim J.F."/>
        </authorList>
    </citation>
    <scope>NUCLEOTIDE SEQUENCE [LARGE SCALE GENOMIC DNA]</scope>
    <source>
        <strain evidence="1 2">KCTC 2396</strain>
    </source>
</reference>
<organism evidence="1 2">
    <name type="scientific">Hahella chejuensis (strain KCTC 2396)</name>
    <dbReference type="NCBI Taxonomy" id="349521"/>
    <lineage>
        <taxon>Bacteria</taxon>
        <taxon>Pseudomonadati</taxon>
        <taxon>Pseudomonadota</taxon>
        <taxon>Gammaproteobacteria</taxon>
        <taxon>Oceanospirillales</taxon>
        <taxon>Hahellaceae</taxon>
        <taxon>Hahella</taxon>
    </lineage>
</organism>
<dbReference type="RefSeq" id="WP_011397961.1">
    <property type="nucleotide sequence ID" value="NC_007645.1"/>
</dbReference>
<accession>Q2SEN0</accession>
<dbReference type="eggNOG" id="ENOG5032R5Q">
    <property type="taxonomic scope" value="Bacteria"/>
</dbReference>
<sequence length="249" mass="29114">MKTVVIQSFRTHDVPPWVEKCQRSVIHWAQLQGHEYLFYDDRFFDCLPDWYRARTGGQIHLMADLARLERAAELLAGDYERVIWVDIDVYIGAPECLTVVDSDSFAFCREVWISESDGAIHRYHRVNNAIAVFCRDNPFLDFYRYSCKQMVRNDQALRHVTIGTSWLTHLHERVRFPLLNHVALLSPWVLQDLSRGEGKFLDLYRQEFAAPVYAANLCLTFRNKNLTGRTVTDGDFERAILHFARLGEE</sequence>
<protein>
    <submittedName>
        <fullName evidence="1">Uncharacterized protein</fullName>
    </submittedName>
</protein>
<dbReference type="OrthoDB" id="195155at2"/>
<gene>
    <name evidence="1" type="ordered locus">HCH_04187</name>
</gene>
<dbReference type="HOGENOM" id="CLU_1056196_0_0_6"/>
<keyword evidence="2" id="KW-1185">Reference proteome</keyword>
<dbReference type="STRING" id="349521.HCH_04187"/>
<dbReference type="KEGG" id="hch:HCH_04187"/>
<dbReference type="AlphaFoldDB" id="Q2SEN0"/>
<dbReference type="Proteomes" id="UP000000238">
    <property type="component" value="Chromosome"/>
</dbReference>
<evidence type="ECO:0000313" key="1">
    <source>
        <dbReference type="EMBL" id="ABC30894.1"/>
    </source>
</evidence>
<evidence type="ECO:0000313" key="2">
    <source>
        <dbReference type="Proteomes" id="UP000000238"/>
    </source>
</evidence>
<name>Q2SEN0_HAHCH</name>